<dbReference type="OrthoDB" id="272370at2759"/>
<evidence type="ECO:0000313" key="12">
    <source>
        <dbReference type="Proteomes" id="UP000019384"/>
    </source>
</evidence>
<comment type="domain">
    <text evidence="10">The EXKPK motif is conserved in inositol-pentakisphosphate 2-kinases of both family 1 and 2.</text>
</comment>
<dbReference type="Pfam" id="PF06090">
    <property type="entry name" value="Ins_P5_2-kin"/>
    <property type="match status" value="1"/>
</dbReference>
<organism evidence="11 12">
    <name type="scientific">Kuraishia capsulata CBS 1993</name>
    <dbReference type="NCBI Taxonomy" id="1382522"/>
    <lineage>
        <taxon>Eukaryota</taxon>
        <taxon>Fungi</taxon>
        <taxon>Dikarya</taxon>
        <taxon>Ascomycota</taxon>
        <taxon>Saccharomycotina</taxon>
        <taxon>Pichiomycetes</taxon>
        <taxon>Pichiales</taxon>
        <taxon>Pichiaceae</taxon>
        <taxon>Kuraishia</taxon>
    </lineage>
</organism>
<name>W6ML10_9ASCO</name>
<evidence type="ECO:0000256" key="7">
    <source>
        <dbReference type="ARBA" id="ARBA00022741"/>
    </source>
</evidence>
<comment type="function">
    <text evidence="2">Has kinase activity and phosphorylates inositol-1,3,4,5,6-pentakisphosphate (Ins(1,3,4,5,6)P5) to produce 1,2,3,4,5,6-hexakisphosphate (InsP6), also known as phytate.</text>
</comment>
<keyword evidence="7 10" id="KW-0547">Nucleotide-binding</keyword>
<evidence type="ECO:0000256" key="3">
    <source>
        <dbReference type="ARBA" id="ARBA00008305"/>
    </source>
</evidence>
<keyword evidence="9 10" id="KW-0067">ATP-binding</keyword>
<evidence type="ECO:0000256" key="5">
    <source>
        <dbReference type="ARBA" id="ARBA00014846"/>
    </source>
</evidence>
<dbReference type="PANTHER" id="PTHR14456">
    <property type="entry name" value="INOSITOL POLYPHOSPHATE KINASE 1"/>
    <property type="match status" value="1"/>
</dbReference>
<dbReference type="InterPro" id="IPR009286">
    <property type="entry name" value="Ins_P5_2-kin"/>
</dbReference>
<dbReference type="GO" id="GO:0032958">
    <property type="term" value="P:inositol phosphate biosynthetic process"/>
    <property type="evidence" value="ECO:0007669"/>
    <property type="project" value="TreeGrafter"/>
</dbReference>
<evidence type="ECO:0000256" key="1">
    <source>
        <dbReference type="ARBA" id="ARBA00001774"/>
    </source>
</evidence>
<evidence type="ECO:0000256" key="4">
    <source>
        <dbReference type="ARBA" id="ARBA00012023"/>
    </source>
</evidence>
<dbReference type="GO" id="GO:0035299">
    <property type="term" value="F:inositol-1,3,4,5,6-pentakisphosphate 2-kinase activity"/>
    <property type="evidence" value="ECO:0007669"/>
    <property type="project" value="UniProtKB-EC"/>
</dbReference>
<dbReference type="RefSeq" id="XP_022459112.1">
    <property type="nucleotide sequence ID" value="XM_022603403.1"/>
</dbReference>
<dbReference type="InterPro" id="IPR043001">
    <property type="entry name" value="IP5_2-K_N_lobe"/>
</dbReference>
<dbReference type="EMBL" id="HG793127">
    <property type="protein sequence ID" value="CDK27116.1"/>
    <property type="molecule type" value="Genomic_DNA"/>
</dbReference>
<keyword evidence="12" id="KW-1185">Reference proteome</keyword>
<evidence type="ECO:0000256" key="9">
    <source>
        <dbReference type="ARBA" id="ARBA00022840"/>
    </source>
</evidence>
<dbReference type="Proteomes" id="UP000019384">
    <property type="component" value="Unassembled WGS sequence"/>
</dbReference>
<evidence type="ECO:0000256" key="6">
    <source>
        <dbReference type="ARBA" id="ARBA00022679"/>
    </source>
</evidence>
<keyword evidence="8 10" id="KW-0418">Kinase</keyword>
<evidence type="ECO:0000313" key="11">
    <source>
        <dbReference type="EMBL" id="CDK27116.1"/>
    </source>
</evidence>
<evidence type="ECO:0000256" key="10">
    <source>
        <dbReference type="RuleBase" id="RU364126"/>
    </source>
</evidence>
<dbReference type="EC" id="2.7.1.158" evidence="4 10"/>
<evidence type="ECO:0000256" key="2">
    <source>
        <dbReference type="ARBA" id="ARBA00003979"/>
    </source>
</evidence>
<gene>
    <name evidence="11" type="ORF">KUCA_T00003093001</name>
</gene>
<dbReference type="GO" id="GO:0005634">
    <property type="term" value="C:nucleus"/>
    <property type="evidence" value="ECO:0007669"/>
    <property type="project" value="TreeGrafter"/>
</dbReference>
<evidence type="ECO:0000256" key="8">
    <source>
        <dbReference type="ARBA" id="ARBA00022777"/>
    </source>
</evidence>
<dbReference type="PANTHER" id="PTHR14456:SF2">
    <property type="entry name" value="INOSITOL-PENTAKISPHOSPHATE 2-KINASE"/>
    <property type="match status" value="1"/>
</dbReference>
<comment type="similarity">
    <text evidence="3">Belongs to the IPK1 type 1 family.</text>
</comment>
<sequence length="324" mass="36477">MLTNQSDWIFLAKGNANAVFSYRGEDPKLQGLVLRLRLQLADSQGYIPVQSIVEYVNSKIRPSFKNGEIVDMSLVELAPGFAEALSGISHVALQKDEKYGILLPNILPEYERATNIVEMSKHIKFRFYQNDITVLELKPKWLYQLPAGVSTCRNCALERLRSETKRGNTGKSTGAGGGISRPICPLDLLSPKTLQRWTDKVCSPLAEHMDVTQLKVQLLHVLQRQSSIKAIFELQNENNLDVHQNIRNLKGESSIGEDLSLSMTMKDVTVFITFGEDAADIKIIDLDLKPAAKWSHWKTMEQKLVDSGFYDELMSPPCNREVDL</sequence>
<accession>W6ML10</accession>
<comment type="function">
    <text evidence="10">Phosphorylates Ins(1,3,4,5,6)P5 at position 2 to form Ins(1,2,3,4,5,6)P6 (InsP6 or phytate).</text>
</comment>
<dbReference type="STRING" id="1382522.W6ML10"/>
<dbReference type="HOGENOM" id="CLU_046294_1_0_1"/>
<dbReference type="GO" id="GO:0005524">
    <property type="term" value="F:ATP binding"/>
    <property type="evidence" value="ECO:0007669"/>
    <property type="project" value="UniProtKB-KW"/>
</dbReference>
<protein>
    <recommendedName>
        <fullName evidence="5 10">Inositol-pentakisphosphate 2-kinase</fullName>
        <ecNumber evidence="4 10">2.7.1.158</ecNumber>
    </recommendedName>
</protein>
<keyword evidence="6 10" id="KW-0808">Transferase</keyword>
<dbReference type="Gene3D" id="3.30.200.110">
    <property type="entry name" value="Inositol-pentakisphosphate 2-kinase, N-lobe"/>
    <property type="match status" value="1"/>
</dbReference>
<reference evidence="11" key="2">
    <citation type="submission" date="2014-02" db="EMBL/GenBank/DDBJ databases">
        <title>Complete DNA sequence of /Kuraishia capsulata/ illustrates novel genomic features among budding yeasts (/Saccharomycotina/).</title>
        <authorList>
            <person name="Morales L."/>
            <person name="Noel B."/>
            <person name="Porcel B."/>
            <person name="Marcet-Houben M."/>
            <person name="Hullo M-F."/>
            <person name="Sacerdot C."/>
            <person name="Tekaia F."/>
            <person name="Leh-Louis V."/>
            <person name="Despons L."/>
            <person name="Khanna V."/>
            <person name="Aury J-M."/>
            <person name="Barbe V."/>
            <person name="Couloux A."/>
            <person name="Labadie K."/>
            <person name="Pelletier E."/>
            <person name="Souciet J-L."/>
            <person name="Boekhout T."/>
            <person name="Gabaldon T."/>
            <person name="Wincker P."/>
            <person name="Dujon B."/>
        </authorList>
    </citation>
    <scope>NUCLEOTIDE SEQUENCE</scope>
    <source>
        <strain evidence="11">CBS 1993</strain>
    </source>
</reference>
<proteinExistence type="inferred from homology"/>
<dbReference type="GeneID" id="34520500"/>
<comment type="catalytic activity">
    <reaction evidence="1 10">
        <text>1D-myo-inositol 1,3,4,5,6-pentakisphosphate + ATP = 1D-myo-inositol hexakisphosphate + ADP + H(+)</text>
        <dbReference type="Rhea" id="RHEA:20313"/>
        <dbReference type="ChEBI" id="CHEBI:15378"/>
        <dbReference type="ChEBI" id="CHEBI:30616"/>
        <dbReference type="ChEBI" id="CHEBI:57733"/>
        <dbReference type="ChEBI" id="CHEBI:58130"/>
        <dbReference type="ChEBI" id="CHEBI:456216"/>
        <dbReference type="EC" id="2.7.1.158"/>
    </reaction>
</comment>
<reference evidence="11" key="1">
    <citation type="submission" date="2013-12" db="EMBL/GenBank/DDBJ databases">
        <authorList>
            <person name="Genoscope - CEA"/>
        </authorList>
    </citation>
    <scope>NUCLEOTIDE SEQUENCE</scope>
    <source>
        <strain evidence="11">CBS 1993</strain>
    </source>
</reference>
<dbReference type="AlphaFoldDB" id="W6ML10"/>